<evidence type="ECO:0000256" key="1">
    <source>
        <dbReference type="SAM" id="MobiDB-lite"/>
    </source>
</evidence>
<feature type="region of interest" description="Disordered" evidence="1">
    <location>
        <begin position="1"/>
        <end position="22"/>
    </location>
</feature>
<gene>
    <name evidence="2" type="ORF">TNIN_181221</name>
</gene>
<accession>A0A8X7C7T9</accession>
<dbReference type="AlphaFoldDB" id="A0A8X7C7T9"/>
<dbReference type="EMBL" id="BMAV01013332">
    <property type="protein sequence ID" value="GFY60901.1"/>
    <property type="molecule type" value="Genomic_DNA"/>
</dbReference>
<comment type="caution">
    <text evidence="2">The sequence shown here is derived from an EMBL/GenBank/DDBJ whole genome shotgun (WGS) entry which is preliminary data.</text>
</comment>
<sequence>MKRADPDPSPMTTLQKKNPTGKAAIFIPVSPVRRYGNVNAVQRRGRPCSRSFFSSSGHDDAFLFDGRRSNKKELQYGAADFGRVLSRQTMR</sequence>
<organism evidence="2 3">
    <name type="scientific">Trichonephila inaurata madagascariensis</name>
    <dbReference type="NCBI Taxonomy" id="2747483"/>
    <lineage>
        <taxon>Eukaryota</taxon>
        <taxon>Metazoa</taxon>
        <taxon>Ecdysozoa</taxon>
        <taxon>Arthropoda</taxon>
        <taxon>Chelicerata</taxon>
        <taxon>Arachnida</taxon>
        <taxon>Araneae</taxon>
        <taxon>Araneomorphae</taxon>
        <taxon>Entelegynae</taxon>
        <taxon>Araneoidea</taxon>
        <taxon>Nephilidae</taxon>
        <taxon>Trichonephila</taxon>
        <taxon>Trichonephila inaurata</taxon>
    </lineage>
</organism>
<protein>
    <submittedName>
        <fullName evidence="2">Uncharacterized protein</fullName>
    </submittedName>
</protein>
<reference evidence="2" key="1">
    <citation type="submission" date="2020-08" db="EMBL/GenBank/DDBJ databases">
        <title>Multicomponent nature underlies the extraordinary mechanical properties of spider dragline silk.</title>
        <authorList>
            <person name="Kono N."/>
            <person name="Nakamura H."/>
            <person name="Mori M."/>
            <person name="Yoshida Y."/>
            <person name="Ohtoshi R."/>
            <person name="Malay A.D."/>
            <person name="Moran D.A.P."/>
            <person name="Tomita M."/>
            <person name="Numata K."/>
            <person name="Arakawa K."/>
        </authorList>
    </citation>
    <scope>NUCLEOTIDE SEQUENCE</scope>
</reference>
<evidence type="ECO:0000313" key="3">
    <source>
        <dbReference type="Proteomes" id="UP000886998"/>
    </source>
</evidence>
<keyword evidence="3" id="KW-1185">Reference proteome</keyword>
<name>A0A8X7C7T9_9ARAC</name>
<dbReference type="Proteomes" id="UP000886998">
    <property type="component" value="Unassembled WGS sequence"/>
</dbReference>
<evidence type="ECO:0000313" key="2">
    <source>
        <dbReference type="EMBL" id="GFY60901.1"/>
    </source>
</evidence>
<proteinExistence type="predicted"/>